<dbReference type="KEGG" id="mgk:FSB76_21285"/>
<evidence type="ECO:0000313" key="2">
    <source>
        <dbReference type="EMBL" id="QEC78352.1"/>
    </source>
</evidence>
<name>A0A5B8W613_9SPHI</name>
<proteinExistence type="predicted"/>
<organism evidence="2 3">
    <name type="scientific">Mucilaginibacter ginsenosidivorax</name>
    <dbReference type="NCBI Taxonomy" id="862126"/>
    <lineage>
        <taxon>Bacteria</taxon>
        <taxon>Pseudomonadati</taxon>
        <taxon>Bacteroidota</taxon>
        <taxon>Sphingobacteriia</taxon>
        <taxon>Sphingobacteriales</taxon>
        <taxon>Sphingobacteriaceae</taxon>
        <taxon>Mucilaginibacter</taxon>
    </lineage>
</organism>
<gene>
    <name evidence="2" type="ORF">FSB76_21285</name>
</gene>
<evidence type="ECO:0000256" key="1">
    <source>
        <dbReference type="SAM" id="Phobius"/>
    </source>
</evidence>
<dbReference type="RefSeq" id="WP_147056904.1">
    <property type="nucleotide sequence ID" value="NZ_CP042437.1"/>
</dbReference>
<feature type="transmembrane region" description="Helical" evidence="1">
    <location>
        <begin position="44"/>
        <end position="65"/>
    </location>
</feature>
<accession>A0A5B8W613</accession>
<keyword evidence="1" id="KW-1133">Transmembrane helix</keyword>
<sequence length="126" mass="14550">MLENQLFSLKITLNSILYGFVPFYLVAIGVLWKTVFYYYELTSFLLVGCLIGIFFYAYFLLKYFLTLKTLKNYLKALKSKEAQQALTYGRIYYSVKRKGLFAADGSGLTSQDENAIHNDISVYLNI</sequence>
<keyword evidence="1" id="KW-0812">Transmembrane</keyword>
<reference evidence="2 3" key="1">
    <citation type="journal article" date="2013" name="J. Microbiol.">
        <title>Mucilaginibacter ginsenosidivorax sp. nov., with ginsenoside converting activity isolated from sediment.</title>
        <authorList>
            <person name="Kim J.K."/>
            <person name="Choi T.E."/>
            <person name="Liu Q.M."/>
            <person name="Park H.Y."/>
            <person name="Yi T.H."/>
            <person name="Yoon M.H."/>
            <person name="Kim S.C."/>
            <person name="Im W.T."/>
        </authorList>
    </citation>
    <scope>NUCLEOTIDE SEQUENCE [LARGE SCALE GENOMIC DNA]</scope>
    <source>
        <strain evidence="2 3">KHI28</strain>
    </source>
</reference>
<dbReference type="AlphaFoldDB" id="A0A5B8W613"/>
<feature type="transmembrane region" description="Helical" evidence="1">
    <location>
        <begin position="12"/>
        <end position="32"/>
    </location>
</feature>
<dbReference type="EMBL" id="CP042437">
    <property type="protein sequence ID" value="QEC78352.1"/>
    <property type="molecule type" value="Genomic_DNA"/>
</dbReference>
<evidence type="ECO:0000313" key="3">
    <source>
        <dbReference type="Proteomes" id="UP000321362"/>
    </source>
</evidence>
<dbReference type="Proteomes" id="UP000321362">
    <property type="component" value="Chromosome"/>
</dbReference>
<keyword evidence="1" id="KW-0472">Membrane</keyword>
<protein>
    <submittedName>
        <fullName evidence="2">Uncharacterized protein</fullName>
    </submittedName>
</protein>
<keyword evidence="3" id="KW-1185">Reference proteome</keyword>